<proteinExistence type="predicted"/>
<name>A0A6B0GPM6_9EURY</name>
<dbReference type="RefSeq" id="WP_158206329.1">
    <property type="nucleotide sequence ID" value="NZ_WSZK01000038.1"/>
</dbReference>
<dbReference type="InterPro" id="IPR027417">
    <property type="entry name" value="P-loop_NTPase"/>
</dbReference>
<keyword evidence="3" id="KW-0067">ATP-binding</keyword>
<evidence type="ECO:0000313" key="3">
    <source>
        <dbReference type="EMBL" id="MWG36680.1"/>
    </source>
</evidence>
<keyword evidence="3" id="KW-0378">Hydrolase</keyword>
<dbReference type="InterPro" id="IPR001650">
    <property type="entry name" value="Helicase_C-like"/>
</dbReference>
<keyword evidence="3" id="KW-0347">Helicase</keyword>
<organism evidence="3 4">
    <name type="scientific">Halomarina oriensis</name>
    <dbReference type="NCBI Taxonomy" id="671145"/>
    <lineage>
        <taxon>Archaea</taxon>
        <taxon>Methanobacteriati</taxon>
        <taxon>Methanobacteriota</taxon>
        <taxon>Stenosarchaea group</taxon>
        <taxon>Halobacteria</taxon>
        <taxon>Halobacteriales</taxon>
        <taxon>Natronomonadaceae</taxon>
        <taxon>Halomarina</taxon>
    </lineage>
</organism>
<accession>A0A6B0GPM6</accession>
<dbReference type="CDD" id="cd18785">
    <property type="entry name" value="SF2_C"/>
    <property type="match status" value="1"/>
</dbReference>
<dbReference type="OrthoDB" id="114689at2157"/>
<dbReference type="GO" id="GO:0004386">
    <property type="term" value="F:helicase activity"/>
    <property type="evidence" value="ECO:0007669"/>
    <property type="project" value="UniProtKB-KW"/>
</dbReference>
<dbReference type="AlphaFoldDB" id="A0A6B0GPM6"/>
<reference evidence="3 4" key="1">
    <citation type="submission" date="2019-12" db="EMBL/GenBank/DDBJ databases">
        <title>Halocatena pleomorpha gen. nov. sp. nov., an extremely halophilic archaeon of family Halobacteriaceae isolated from saltpan soil.</title>
        <authorList>
            <person name="Pal Y."/>
            <person name="Verma A."/>
            <person name="Krishnamurthi S."/>
            <person name="Kumar P."/>
        </authorList>
    </citation>
    <scope>NUCLEOTIDE SEQUENCE [LARGE SCALE GENOMIC DNA]</scope>
    <source>
        <strain evidence="3 4">JCM 16495</strain>
    </source>
</reference>
<protein>
    <submittedName>
        <fullName evidence="3">Helicase</fullName>
    </submittedName>
</protein>
<evidence type="ECO:0000259" key="2">
    <source>
        <dbReference type="Pfam" id="PF00271"/>
    </source>
</evidence>
<gene>
    <name evidence="3" type="ORF">GQS65_19685</name>
</gene>
<sequence length="1270" mass="144906">MSGELSGSGADPPGDEERIARHLRKRITDRVSGNLDTDDEPHRVKRDFPSDRFFAGALAAHDADRVEGSDDDDLQSKMEPYALGTMTRVRNGSESDVLTIDISASVWVRVNPTFEEMDQRDDYISLADREDAETAKTNLLPVFERLELDVPSIEIPFEEIAEATRNTPQAIRDRATEAISDAVENARQQAAARGDIYLDNGEEKPDDDVPAHALESETAYTEYLNDREGTPALPEWDMDLQVTTTEDRESQNGELLLDIEVTNTGEQTKRDHVYTIRDPTLFEVELEFQTEGSLEFVPFTFDPLPEDFRYNRDLWGHGRNCTINAPDYEETTGAGKTPGRSAPRANPHTSHLRTEFIPEYRQLVYESADRGVNPAFSELADLQGGGYEVLDTVADAMDDYLETAYPAALSEYQKREDWTEADREDFDEDREAFEREIARFRRGIRVLHEHPDDVGRAFELMNESMDRMHDFDTWRLFQLVFIVMLVPDIAGREYDEWDEISWRDEESLGERFENAEGALEVVDVLWFPTGGGKSEAFFGVAIWNMFFDRIRGKHFGVTTWTRFPLRLLSLQQLQRMSETIMYADLVRREQPDIGSRPSRPFSVGFLVGKKNTPNALTGYNNDNYSRYKQDASLREDAKVVPSCPVCGSRVEMQVTDNHRLAHACQGNPFECAWQQRETDINEVYAEDELPIHVVDNELYRYAPSILAGTIDKITAVGYQRKMAHILTGEMEYECPRHGFASLGECTEKYGCDIDRDEFELMASPIDVYDPAPSLMVPDELHLLEESVGSFDGHYETGVQTLQELVDAGKTKILAPTATITAYEDQVYHLFLRPAERFPSPGPYLRENFYAKEQPETQRYYLGLIPHGKTHINSIIDILFTFHEEVQDLLHLAMESPEDLLTGVALEGTDTTEPLAADSIAEVIDSLTLYSTSLTYLLSKKDGDRLDQSFVSQLNAYLRGEGRPPLNSERMTGGTPFEKVQTILDRLDDPWQEDADEQLLRELGDDDVLDEDIIPEVTELRDLLAAELDPDRSPRQEFRVAMRAASPEVREGLAWLLAYRPNAVTATSMISHGVDVDRFNMMVFFGMPRATAEYIQSSSRAGRSHPGLVFNVLHPIRERDLSHYHFFEKYHQFLDRLVEPVSVNRWAKNSVKRTHPGLFMSLLLNHYMYSEDAGRLFFGNQAEDFLATVDDSEIEDILVNMYGGDQLPEEFRVDTMELTELSVSEVQLSDRQWTSDRLPQSAMRSLRDVDAQLPIQPEWKYNDILETYNNR</sequence>
<dbReference type="EMBL" id="WSZK01000038">
    <property type="protein sequence ID" value="MWG36680.1"/>
    <property type="molecule type" value="Genomic_DNA"/>
</dbReference>
<feature type="region of interest" description="Disordered" evidence="1">
    <location>
        <begin position="326"/>
        <end position="349"/>
    </location>
</feature>
<dbReference type="Pfam" id="PF00271">
    <property type="entry name" value="Helicase_C"/>
    <property type="match status" value="1"/>
</dbReference>
<feature type="region of interest" description="Disordered" evidence="1">
    <location>
        <begin position="24"/>
        <end position="46"/>
    </location>
</feature>
<dbReference type="Gene3D" id="3.40.50.300">
    <property type="entry name" value="P-loop containing nucleotide triphosphate hydrolases"/>
    <property type="match status" value="1"/>
</dbReference>
<keyword evidence="3" id="KW-0547">Nucleotide-binding</keyword>
<comment type="caution">
    <text evidence="3">The sequence shown here is derived from an EMBL/GenBank/DDBJ whole genome shotgun (WGS) entry which is preliminary data.</text>
</comment>
<dbReference type="SUPFAM" id="SSF52540">
    <property type="entry name" value="P-loop containing nucleoside triphosphate hydrolases"/>
    <property type="match status" value="1"/>
</dbReference>
<keyword evidence="4" id="KW-1185">Reference proteome</keyword>
<feature type="domain" description="Helicase C-terminal" evidence="2">
    <location>
        <begin position="1063"/>
        <end position="1103"/>
    </location>
</feature>
<dbReference type="Proteomes" id="UP000451471">
    <property type="component" value="Unassembled WGS sequence"/>
</dbReference>
<evidence type="ECO:0000256" key="1">
    <source>
        <dbReference type="SAM" id="MobiDB-lite"/>
    </source>
</evidence>
<evidence type="ECO:0000313" key="4">
    <source>
        <dbReference type="Proteomes" id="UP000451471"/>
    </source>
</evidence>